<proteinExistence type="inferred from homology"/>
<organism evidence="11">
    <name type="scientific">Eucampia antarctica</name>
    <dbReference type="NCBI Taxonomy" id="49252"/>
    <lineage>
        <taxon>Eukaryota</taxon>
        <taxon>Sar</taxon>
        <taxon>Stramenopiles</taxon>
        <taxon>Ochrophyta</taxon>
        <taxon>Bacillariophyta</taxon>
        <taxon>Mediophyceae</taxon>
        <taxon>Biddulphiophycidae</taxon>
        <taxon>Hemiaulales</taxon>
        <taxon>Hemiaulaceae</taxon>
        <taxon>Eucampia</taxon>
    </lineage>
</organism>
<evidence type="ECO:0000256" key="3">
    <source>
        <dbReference type="ARBA" id="ARBA00012077"/>
    </source>
</evidence>
<evidence type="ECO:0000256" key="6">
    <source>
        <dbReference type="ARBA" id="ARBA00022898"/>
    </source>
</evidence>
<keyword evidence="5" id="KW-0808">Transferase</keyword>
<feature type="domain" description="Tryptophan synthase beta chain-like PALP" evidence="10">
    <location>
        <begin position="42"/>
        <end position="346"/>
    </location>
</feature>
<gene>
    <name evidence="11" type="ORF">EANT1437_LOCUS3993</name>
</gene>
<dbReference type="GO" id="GO:0050017">
    <property type="term" value="F:L-3-cyanoalanine synthase activity"/>
    <property type="evidence" value="ECO:0007669"/>
    <property type="project" value="UniProtKB-EC"/>
</dbReference>
<evidence type="ECO:0000256" key="8">
    <source>
        <dbReference type="ARBA" id="ARBA00050896"/>
    </source>
</evidence>
<dbReference type="GO" id="GO:0004124">
    <property type="term" value="F:cysteine synthase activity"/>
    <property type="evidence" value="ECO:0007669"/>
    <property type="project" value="UniProtKB-ARBA"/>
</dbReference>
<dbReference type="GO" id="GO:0006535">
    <property type="term" value="P:cysteine biosynthetic process from serine"/>
    <property type="evidence" value="ECO:0007669"/>
    <property type="project" value="InterPro"/>
</dbReference>
<dbReference type="CDD" id="cd01561">
    <property type="entry name" value="CBS_like"/>
    <property type="match status" value="1"/>
</dbReference>
<dbReference type="PANTHER" id="PTHR10314">
    <property type="entry name" value="CYSTATHIONINE BETA-SYNTHASE"/>
    <property type="match status" value="1"/>
</dbReference>
<comment type="cofactor">
    <cofactor evidence="1">
        <name>pyridoxal 5'-phosphate</name>
        <dbReference type="ChEBI" id="CHEBI:597326"/>
    </cofactor>
</comment>
<evidence type="ECO:0000256" key="1">
    <source>
        <dbReference type="ARBA" id="ARBA00001933"/>
    </source>
</evidence>
<dbReference type="InterPro" id="IPR001926">
    <property type="entry name" value="TrpB-like_PALP"/>
</dbReference>
<comment type="catalytic activity">
    <reaction evidence="8">
        <text>hydrogen cyanide + L-cysteine = 3-cyano-L-alanine + hydrogen sulfide + H(+)</text>
        <dbReference type="Rhea" id="RHEA:17821"/>
        <dbReference type="ChEBI" id="CHEBI:15378"/>
        <dbReference type="ChEBI" id="CHEBI:18407"/>
        <dbReference type="ChEBI" id="CHEBI:29919"/>
        <dbReference type="ChEBI" id="CHEBI:35235"/>
        <dbReference type="ChEBI" id="CHEBI:77860"/>
        <dbReference type="EC" id="4.4.1.9"/>
    </reaction>
</comment>
<evidence type="ECO:0000313" key="11">
    <source>
        <dbReference type="EMBL" id="CAD9660923.1"/>
    </source>
</evidence>
<comment type="similarity">
    <text evidence="2">Belongs to the cysteine synthase/cystathionine beta-synthase family.</text>
</comment>
<dbReference type="FunFam" id="3.40.50.1100:FF:000006">
    <property type="entry name" value="Cysteine synthase"/>
    <property type="match status" value="1"/>
</dbReference>
<evidence type="ECO:0000256" key="5">
    <source>
        <dbReference type="ARBA" id="ARBA00022679"/>
    </source>
</evidence>
<evidence type="ECO:0000256" key="2">
    <source>
        <dbReference type="ARBA" id="ARBA00007103"/>
    </source>
</evidence>
<dbReference type="EC" id="4.4.1.9" evidence="3"/>
<reference evidence="11" key="1">
    <citation type="submission" date="2021-01" db="EMBL/GenBank/DDBJ databases">
        <authorList>
            <person name="Corre E."/>
            <person name="Pelletier E."/>
            <person name="Niang G."/>
            <person name="Scheremetjew M."/>
            <person name="Finn R."/>
            <person name="Kale V."/>
            <person name="Holt S."/>
            <person name="Cochrane G."/>
            <person name="Meng A."/>
            <person name="Brown T."/>
            <person name="Cohen L."/>
        </authorList>
    </citation>
    <scope>NUCLEOTIDE SEQUENCE</scope>
    <source>
        <strain evidence="11">CCMP1452</strain>
    </source>
</reference>
<dbReference type="InterPro" id="IPR036052">
    <property type="entry name" value="TrpB-like_PALP_sf"/>
</dbReference>
<keyword evidence="6" id="KW-0663">Pyridoxal phosphate</keyword>
<name>A0A7S2W190_9STRA</name>
<feature type="region of interest" description="Disordered" evidence="9">
    <location>
        <begin position="369"/>
        <end position="389"/>
    </location>
</feature>
<accession>A0A7S2W190</accession>
<dbReference type="Gene3D" id="3.40.50.1100">
    <property type="match status" value="2"/>
</dbReference>
<dbReference type="AlphaFoldDB" id="A0A7S2W190"/>
<dbReference type="InterPro" id="IPR001216">
    <property type="entry name" value="P-phosphate_BS"/>
</dbReference>
<keyword evidence="7" id="KW-0198">Cysteine biosynthesis</keyword>
<evidence type="ECO:0000259" key="10">
    <source>
        <dbReference type="Pfam" id="PF00291"/>
    </source>
</evidence>
<dbReference type="EMBL" id="HBHI01007806">
    <property type="protein sequence ID" value="CAD9660923.1"/>
    <property type="molecule type" value="Transcribed_RNA"/>
</dbReference>
<dbReference type="Pfam" id="PF00291">
    <property type="entry name" value="PALP"/>
    <property type="match status" value="1"/>
</dbReference>
<dbReference type="InterPro" id="IPR050214">
    <property type="entry name" value="Cys_Synth/Cystath_Beta-Synth"/>
</dbReference>
<protein>
    <recommendedName>
        <fullName evidence="3">L-3-cyanoalanine synthase</fullName>
        <ecNumber evidence="3">4.4.1.9</ecNumber>
    </recommendedName>
</protein>
<evidence type="ECO:0000256" key="7">
    <source>
        <dbReference type="ARBA" id="ARBA00023192"/>
    </source>
</evidence>
<evidence type="ECO:0000256" key="9">
    <source>
        <dbReference type="SAM" id="MobiDB-lite"/>
    </source>
</evidence>
<evidence type="ECO:0000256" key="4">
    <source>
        <dbReference type="ARBA" id="ARBA00022605"/>
    </source>
</evidence>
<sequence>MLFQVGISSILRSRHSSISLLATKILAVTTTTRSLNIVARPSDLVGNTPLLDLNRILEDHNIQNGSRLIGKLESLGPCSSVKDRLGRSMIDEAEKQGLIEPGKSVLVEPTSGNTGIALAFIARERGYRCILTMPETMSIERRLMLLALGAEVVLTPKETAVPGALAKAQEIVAGLPDGVGYMLQQFENPANAKIHRESTGPEIWRDTEGQIDILVSGVGTGGTVTGISQYIKGSKEHNCPPLKSDLYTVAVEPMEQMLITAAKGGDKIGPQGPHRIQGMGAGLVPKVLDLDLLDEVVPVHSDDAQTMTSNLWLTGLPVGVSSGAIVSAAVDVCRRSPGKMVVAIIPSFGERYFTHPMYAQLKEKADGLTKQPLPEPFDNTEYGFPTPRG</sequence>
<keyword evidence="4" id="KW-0028">Amino-acid biosynthesis</keyword>
<dbReference type="SUPFAM" id="SSF53686">
    <property type="entry name" value="Tryptophan synthase beta subunit-like PLP-dependent enzymes"/>
    <property type="match status" value="1"/>
</dbReference>
<dbReference type="FunFam" id="3.40.50.1100:FF:000002">
    <property type="entry name" value="Cysteine synthase"/>
    <property type="match status" value="1"/>
</dbReference>
<dbReference type="PROSITE" id="PS00901">
    <property type="entry name" value="CYS_SYNTHASE"/>
    <property type="match status" value="1"/>
</dbReference>